<name>A0ABU0YQ92_9PROT</name>
<evidence type="ECO:0000256" key="1">
    <source>
        <dbReference type="SAM" id="SignalP"/>
    </source>
</evidence>
<feature type="chain" id="PRO_5046982425" evidence="1">
    <location>
        <begin position="24"/>
        <end position="222"/>
    </location>
</feature>
<dbReference type="PROSITE" id="PS51257">
    <property type="entry name" value="PROKAR_LIPOPROTEIN"/>
    <property type="match status" value="1"/>
</dbReference>
<feature type="signal peptide" evidence="1">
    <location>
        <begin position="1"/>
        <end position="23"/>
    </location>
</feature>
<accession>A0ABU0YQ92</accession>
<dbReference type="Proteomes" id="UP001230156">
    <property type="component" value="Unassembled WGS sequence"/>
</dbReference>
<keyword evidence="2" id="KW-0449">Lipoprotein</keyword>
<evidence type="ECO:0000313" key="2">
    <source>
        <dbReference type="EMBL" id="MDQ7249894.1"/>
    </source>
</evidence>
<proteinExistence type="predicted"/>
<dbReference type="InterPro" id="IPR019027">
    <property type="entry name" value="Pilus_biogenesis_CpaD-related"/>
</dbReference>
<keyword evidence="1" id="KW-0732">Signal</keyword>
<comment type="caution">
    <text evidence="2">The sequence shown here is derived from an EMBL/GenBank/DDBJ whole genome shotgun (WGS) entry which is preliminary data.</text>
</comment>
<sequence length="222" mass="23420">MAASRLLIPSALLLAALLGACNAPDLTSYDTHAKFGADVVQKTAVLFLDPAANGAVQSEDRPRLSEFAKDFRDRNAGPIGIAVGATSATDPAAVAFASHIRDAFAAQGIPASAVNVTLHPEWSSGAAHRATVMFPIYVAEAPDCGMTNEYLENNAYNQNWGNLGCSTERNVALMVVNPLDLEQMQPPSGRWGQRGYDVVTKYATGQTIASPIEAEPGSTTTQ</sequence>
<organism evidence="2 3">
    <name type="scientific">Dongia sedimenti</name>
    <dbReference type="NCBI Taxonomy" id="3064282"/>
    <lineage>
        <taxon>Bacteria</taxon>
        <taxon>Pseudomonadati</taxon>
        <taxon>Pseudomonadota</taxon>
        <taxon>Alphaproteobacteria</taxon>
        <taxon>Rhodospirillales</taxon>
        <taxon>Dongiaceae</taxon>
        <taxon>Dongia</taxon>
    </lineage>
</organism>
<protein>
    <submittedName>
        <fullName evidence="2">CpaD family pilus assembly lipoprotein</fullName>
    </submittedName>
</protein>
<reference evidence="3" key="1">
    <citation type="submission" date="2023-08" db="EMBL/GenBank/DDBJ databases">
        <title>Rhodospirillaceae gen. nov., a novel taxon isolated from the Yangtze River Yuezi River estuary sludge.</title>
        <authorList>
            <person name="Ruan L."/>
        </authorList>
    </citation>
    <scope>NUCLEOTIDE SEQUENCE [LARGE SCALE GENOMIC DNA]</scope>
    <source>
        <strain evidence="3">R-7</strain>
    </source>
</reference>
<dbReference type="Pfam" id="PF09476">
    <property type="entry name" value="Pilus_CpaD"/>
    <property type="match status" value="1"/>
</dbReference>
<gene>
    <name evidence="2" type="ORF">Q8A70_19550</name>
</gene>
<evidence type="ECO:0000313" key="3">
    <source>
        <dbReference type="Proteomes" id="UP001230156"/>
    </source>
</evidence>
<dbReference type="EMBL" id="JAUYVI010000006">
    <property type="protein sequence ID" value="MDQ7249894.1"/>
    <property type="molecule type" value="Genomic_DNA"/>
</dbReference>
<keyword evidence="3" id="KW-1185">Reference proteome</keyword>
<dbReference type="RefSeq" id="WP_379958426.1">
    <property type="nucleotide sequence ID" value="NZ_JAUYVI010000006.1"/>
</dbReference>